<feature type="compositionally biased region" description="Polar residues" evidence="7">
    <location>
        <begin position="57"/>
        <end position="75"/>
    </location>
</feature>
<dbReference type="OrthoDB" id="10260857at2759"/>
<evidence type="ECO:0000313" key="9">
    <source>
        <dbReference type="EMBL" id="KKA23969.1"/>
    </source>
</evidence>
<dbReference type="GeneID" id="25314361"/>
<dbReference type="SUPFAM" id="SSF140111">
    <property type="entry name" value="Endosomal sorting complex assembly domain"/>
    <property type="match status" value="1"/>
</dbReference>
<evidence type="ECO:0000256" key="4">
    <source>
        <dbReference type="ARBA" id="ARBA00022753"/>
    </source>
</evidence>
<keyword evidence="5 6" id="KW-0653">Protein transport</keyword>
<feature type="domain" description="VPS37 C-terminal" evidence="8">
    <location>
        <begin position="187"/>
        <end position="279"/>
    </location>
</feature>
<proteinExistence type="inferred from homology"/>
<dbReference type="PANTHER" id="PTHR13678">
    <property type="entry name" value="VACUOLAR PROTEIN SORTING-ASSOCIATED PROTEIN 37"/>
    <property type="match status" value="1"/>
</dbReference>
<feature type="compositionally biased region" description="Polar residues" evidence="7">
    <location>
        <begin position="1"/>
        <end position="12"/>
    </location>
</feature>
<organism evidence="9 10">
    <name type="scientific">Rasamsonia emersonii (strain ATCC 16479 / CBS 393.64 / IMI 116815)</name>
    <dbReference type="NCBI Taxonomy" id="1408163"/>
    <lineage>
        <taxon>Eukaryota</taxon>
        <taxon>Fungi</taxon>
        <taxon>Dikarya</taxon>
        <taxon>Ascomycota</taxon>
        <taxon>Pezizomycotina</taxon>
        <taxon>Eurotiomycetes</taxon>
        <taxon>Eurotiomycetidae</taxon>
        <taxon>Eurotiales</taxon>
        <taxon>Trichocomaceae</taxon>
        <taxon>Rasamsonia</taxon>
    </lineage>
</organism>
<evidence type="ECO:0000256" key="3">
    <source>
        <dbReference type="ARBA" id="ARBA00022448"/>
    </source>
</evidence>
<dbReference type="GO" id="GO:0000813">
    <property type="term" value="C:ESCRT I complex"/>
    <property type="evidence" value="ECO:0007669"/>
    <property type="project" value="UniProtKB-ARBA"/>
</dbReference>
<dbReference type="Proteomes" id="UP000053958">
    <property type="component" value="Unassembled WGS sequence"/>
</dbReference>
<keyword evidence="10" id="KW-1185">Reference proteome</keyword>
<keyword evidence="4" id="KW-0967">Endosome</keyword>
<dbReference type="AlphaFoldDB" id="A0A0F4Z0D6"/>
<dbReference type="STRING" id="1408163.A0A0F4Z0D6"/>
<gene>
    <name evidence="9" type="ORF">T310_2010</name>
</gene>
<dbReference type="InterPro" id="IPR037202">
    <property type="entry name" value="ESCRT_assembly_dom"/>
</dbReference>
<dbReference type="GO" id="GO:0006612">
    <property type="term" value="P:protein targeting to membrane"/>
    <property type="evidence" value="ECO:0007669"/>
    <property type="project" value="TreeGrafter"/>
</dbReference>
<dbReference type="GO" id="GO:0006623">
    <property type="term" value="P:protein targeting to vacuole"/>
    <property type="evidence" value="ECO:0007669"/>
    <property type="project" value="TreeGrafter"/>
</dbReference>
<evidence type="ECO:0000259" key="8">
    <source>
        <dbReference type="PROSITE" id="PS51314"/>
    </source>
</evidence>
<dbReference type="EMBL" id="LASV01000080">
    <property type="protein sequence ID" value="KKA23969.1"/>
    <property type="molecule type" value="Genomic_DNA"/>
</dbReference>
<sequence>MASAPNSYSPRPSTYLGAGAAPIRSPVLDSDTPPPPPPKPSSHEASRGGTPLPRPQPTQSQEYQSDLRDQSSGANAVTDAEKNQNPSYYSPDGQQAPLPEPPSIEDEWLPDIVKDKSTVELQSVLSNPSLISALSTLHPSYAAWQQHLQSLLESNKALARHVLDLESRVANLRASTESLLLTHQSLEVSWRKKQAEMDAALAPWSPKALYQRLSAAVAEQEAVCHAVEESFLEGDHQQGRASDREVADWVRRVRTEAAKLEARREARARWDEGRVGGWR</sequence>
<dbReference type="PANTHER" id="PTHR13678:SF2">
    <property type="entry name" value="VACUOLAR PROTEIN SORTING-ASSOCIATED PROTEIN 37A"/>
    <property type="match status" value="1"/>
</dbReference>
<evidence type="ECO:0000256" key="7">
    <source>
        <dbReference type="SAM" id="MobiDB-lite"/>
    </source>
</evidence>
<evidence type="ECO:0000256" key="5">
    <source>
        <dbReference type="ARBA" id="ARBA00022927"/>
    </source>
</evidence>
<comment type="similarity">
    <text evidence="2">Belongs to the VPS37 family.</text>
</comment>
<accession>A0A0F4Z0D6</accession>
<reference evidence="9 10" key="1">
    <citation type="submission" date="2015-04" db="EMBL/GenBank/DDBJ databases">
        <authorList>
            <person name="Heijne W.H."/>
            <person name="Fedorova N.D."/>
            <person name="Nierman W.C."/>
            <person name="Vollebregt A.W."/>
            <person name="Zhao Z."/>
            <person name="Wu L."/>
            <person name="Kumar M."/>
            <person name="Stam H."/>
            <person name="van den Berg M.A."/>
            <person name="Pel H.J."/>
        </authorList>
    </citation>
    <scope>NUCLEOTIDE SEQUENCE [LARGE SCALE GENOMIC DNA]</scope>
    <source>
        <strain evidence="9 10">CBS 393.64</strain>
    </source>
</reference>
<evidence type="ECO:0000256" key="6">
    <source>
        <dbReference type="PROSITE-ProRule" id="PRU00646"/>
    </source>
</evidence>
<evidence type="ECO:0000256" key="2">
    <source>
        <dbReference type="ARBA" id="ARBA00007617"/>
    </source>
</evidence>
<evidence type="ECO:0000256" key="1">
    <source>
        <dbReference type="ARBA" id="ARBA00004177"/>
    </source>
</evidence>
<dbReference type="Pfam" id="PF07200">
    <property type="entry name" value="Mod_r"/>
    <property type="match status" value="1"/>
</dbReference>
<feature type="region of interest" description="Disordered" evidence="7">
    <location>
        <begin position="1"/>
        <end position="105"/>
    </location>
</feature>
<dbReference type="RefSeq" id="XP_013330581.1">
    <property type="nucleotide sequence ID" value="XM_013475127.1"/>
</dbReference>
<dbReference type="InterPro" id="IPR009851">
    <property type="entry name" value="Mod_r"/>
</dbReference>
<dbReference type="PROSITE" id="PS51314">
    <property type="entry name" value="VPS37_C"/>
    <property type="match status" value="1"/>
</dbReference>
<evidence type="ECO:0000313" key="10">
    <source>
        <dbReference type="Proteomes" id="UP000053958"/>
    </source>
</evidence>
<comment type="subcellular location">
    <subcellularLocation>
        <location evidence="1">Endosome</location>
    </subcellularLocation>
</comment>
<keyword evidence="3 6" id="KW-0813">Transport</keyword>
<name>A0A0F4Z0D6_RASE3</name>
<comment type="caution">
    <text evidence="9">The sequence shown here is derived from an EMBL/GenBank/DDBJ whole genome shotgun (WGS) entry which is preliminary data.</text>
</comment>
<dbReference type="GO" id="GO:0043162">
    <property type="term" value="P:ubiquitin-dependent protein catabolic process via the multivesicular body sorting pathway"/>
    <property type="evidence" value="ECO:0007669"/>
    <property type="project" value="UniProtKB-ARBA"/>
</dbReference>
<protein>
    <recommendedName>
        <fullName evidence="8">VPS37 C-terminal domain-containing protein</fullName>
    </recommendedName>
</protein>